<dbReference type="EMBL" id="JAIQZJ010000007">
    <property type="protein sequence ID" value="MBZ5739116.1"/>
    <property type="molecule type" value="Genomic_DNA"/>
</dbReference>
<dbReference type="Proteomes" id="UP000780875">
    <property type="component" value="Unassembled WGS sequence"/>
</dbReference>
<gene>
    <name evidence="2" type="ORF">K8U61_13155</name>
</gene>
<proteinExistence type="predicted"/>
<name>A0ABS7UEJ0_9ACTN</name>
<keyword evidence="3" id="KW-1185">Reference proteome</keyword>
<evidence type="ECO:0000313" key="2">
    <source>
        <dbReference type="EMBL" id="MBZ5739116.1"/>
    </source>
</evidence>
<evidence type="ECO:0000256" key="1">
    <source>
        <dbReference type="SAM" id="Phobius"/>
    </source>
</evidence>
<evidence type="ECO:0000313" key="3">
    <source>
        <dbReference type="Proteomes" id="UP000780875"/>
    </source>
</evidence>
<accession>A0ABS7UEJ0</accession>
<sequence>MTEQQIKDGFDRLEAALAPPLDAPERITRRVAVRQRRRRGTVAAGTTLAVLAVGGVVALGLSGSDGSGDTIAVDQPSGPTSTLVMTRPDGSTYAFPDVEVTCDPPPGDEAEADGPQRIWAVSPRKIADDRAVEPFVYFNGLVAKVQGDQTFTFPNDWAMGTAQMPLVLFIADTDGNEVASSAGGESGTVHVLEASCDPVPTLRLQVDMTLGSEVQEQPLDVAGSLG</sequence>
<keyword evidence="1" id="KW-1133">Transmembrane helix</keyword>
<protein>
    <submittedName>
        <fullName evidence="2">Uncharacterized protein</fullName>
    </submittedName>
</protein>
<reference evidence="2 3" key="1">
    <citation type="submission" date="2021-09" db="EMBL/GenBank/DDBJ databases">
        <title>Whole genome sequence of Nocardioides sp. GBK3QG-3.</title>
        <authorList>
            <person name="Tuo L."/>
        </authorList>
    </citation>
    <scope>NUCLEOTIDE SEQUENCE [LARGE SCALE GENOMIC DNA]</scope>
    <source>
        <strain evidence="2 3">GBK3QG-3</strain>
    </source>
</reference>
<feature type="transmembrane region" description="Helical" evidence="1">
    <location>
        <begin position="40"/>
        <end position="61"/>
    </location>
</feature>
<dbReference type="RefSeq" id="WP_224123489.1">
    <property type="nucleotide sequence ID" value="NZ_JAIQZJ010000007.1"/>
</dbReference>
<comment type="caution">
    <text evidence="2">The sequence shown here is derived from an EMBL/GenBank/DDBJ whole genome shotgun (WGS) entry which is preliminary data.</text>
</comment>
<keyword evidence="1" id="KW-0812">Transmembrane</keyword>
<keyword evidence="1" id="KW-0472">Membrane</keyword>
<organism evidence="2 3">
    <name type="scientific">Nocardioides mangrovi</name>
    <dbReference type="NCBI Taxonomy" id="2874580"/>
    <lineage>
        <taxon>Bacteria</taxon>
        <taxon>Bacillati</taxon>
        <taxon>Actinomycetota</taxon>
        <taxon>Actinomycetes</taxon>
        <taxon>Propionibacteriales</taxon>
        <taxon>Nocardioidaceae</taxon>
        <taxon>Nocardioides</taxon>
    </lineage>
</organism>